<keyword evidence="4" id="KW-0949">S-adenosyl-L-methionine</keyword>
<evidence type="ECO:0000256" key="2">
    <source>
        <dbReference type="ARBA" id="ARBA00022603"/>
    </source>
</evidence>
<keyword evidence="5" id="KW-0443">Lipid metabolism</keyword>
<evidence type="ECO:0000256" key="4">
    <source>
        <dbReference type="ARBA" id="ARBA00022691"/>
    </source>
</evidence>
<dbReference type="Pfam" id="PF25371">
    <property type="entry name" value="DUF7884"/>
    <property type="match status" value="1"/>
</dbReference>
<evidence type="ECO:0000256" key="3">
    <source>
        <dbReference type="ARBA" id="ARBA00022679"/>
    </source>
</evidence>
<feature type="domain" description="DUF7884" evidence="6">
    <location>
        <begin position="17"/>
        <end position="85"/>
    </location>
</feature>
<dbReference type="HOGENOM" id="CLU_026434_6_1_5"/>
<comment type="similarity">
    <text evidence="1">Belongs to the CFA/CMAS family.</text>
</comment>
<dbReference type="GO" id="GO:0008168">
    <property type="term" value="F:methyltransferase activity"/>
    <property type="evidence" value="ECO:0007669"/>
    <property type="project" value="UniProtKB-KW"/>
</dbReference>
<proteinExistence type="inferred from homology"/>
<dbReference type="Pfam" id="PF02353">
    <property type="entry name" value="CMAS"/>
    <property type="match status" value="1"/>
</dbReference>
<evidence type="ECO:0000256" key="5">
    <source>
        <dbReference type="ARBA" id="ARBA00023098"/>
    </source>
</evidence>
<dbReference type="PANTHER" id="PTHR43667:SF1">
    <property type="entry name" value="CYCLOPROPANE-FATTY-ACYL-PHOSPHOLIPID SYNTHASE"/>
    <property type="match status" value="1"/>
</dbReference>
<dbReference type="EMBL" id="CP010803">
    <property type="protein sequence ID" value="AJY45279.1"/>
    <property type="molecule type" value="Genomic_DNA"/>
</dbReference>
<keyword evidence="3" id="KW-0808">Transferase</keyword>
<dbReference type="CDD" id="cd02440">
    <property type="entry name" value="AdoMet_MTases"/>
    <property type="match status" value="1"/>
</dbReference>
<evidence type="ECO:0000256" key="1">
    <source>
        <dbReference type="ARBA" id="ARBA00010815"/>
    </source>
</evidence>
<dbReference type="InterPro" id="IPR003333">
    <property type="entry name" value="CMAS"/>
</dbReference>
<dbReference type="PIRSF" id="PIRSF003085">
    <property type="entry name" value="CMAS"/>
    <property type="match status" value="1"/>
</dbReference>
<protein>
    <submittedName>
        <fullName evidence="7">Cyclopropane-fatty-acyl-phospholipid synthase</fullName>
    </submittedName>
</protein>
<keyword evidence="8" id="KW-1185">Reference proteome</keyword>
<dbReference type="KEGG" id="mey:TM49_05525"/>
<keyword evidence="2" id="KW-0489">Methyltransferase</keyword>
<dbReference type="STRING" id="1486262.TM49_05525"/>
<dbReference type="OrthoDB" id="9782855at2"/>
<dbReference type="RefSeq" id="WP_045679886.1">
    <property type="nucleotide sequence ID" value="NZ_CP010803.1"/>
</dbReference>
<dbReference type="InterPro" id="IPR050723">
    <property type="entry name" value="CFA/CMAS"/>
</dbReference>
<name>A0A0D5LM40_MAREN</name>
<dbReference type="PANTHER" id="PTHR43667">
    <property type="entry name" value="CYCLOPROPANE-FATTY-ACYL-PHOSPHOLIPID SYNTHASE"/>
    <property type="match status" value="1"/>
</dbReference>
<dbReference type="InterPro" id="IPR057206">
    <property type="entry name" value="DUF7884"/>
</dbReference>
<dbReference type="Gene3D" id="3.40.50.150">
    <property type="entry name" value="Vaccinia Virus protein VP39"/>
    <property type="match status" value="1"/>
</dbReference>
<dbReference type="SUPFAM" id="SSF53335">
    <property type="entry name" value="S-adenosyl-L-methionine-dependent methyltransferases"/>
    <property type="match status" value="1"/>
</dbReference>
<dbReference type="GO" id="GO:0008610">
    <property type="term" value="P:lipid biosynthetic process"/>
    <property type="evidence" value="ECO:0007669"/>
    <property type="project" value="InterPro"/>
</dbReference>
<dbReference type="AlphaFoldDB" id="A0A0D5LM40"/>
<gene>
    <name evidence="7" type="ORF">TM49_05525</name>
</gene>
<evidence type="ECO:0000313" key="8">
    <source>
        <dbReference type="Proteomes" id="UP000032611"/>
    </source>
</evidence>
<sequence>MASPLPSLIDKIIKIGNLKVHWSSGGATTYGDGSGPPVAVRFTDQEAEKLLATDPALTLGEMYMQGRFVMVEGDIYDFLSIVRKNTLHSVFSPWMAMRLFWRIGLAQLQTRLPINKNRKNVSHHYDLTPELFSLFLDDDWQYSCAYFEPADISLDEAQLAKKRHIAAKLLLNEGQRVLEIGSGWGGLSLYLAEMAGVDCTGITLSHEQHAISNKRAEQRGVSDRVRFELQDYRTMKAKPFDRIVSVGMFEHVGTGRYQNFFDKCFELLDDDGVMLLHSIGRDVAGHNMTNPFIEKYIFPGGYIPALSEVLPAVEKSGLLVRDIEILQMHYAYTLRAWRERFVARREEAIKLYDENFFRMWEFYLAGSEMAFEWDKMFIFQMQLSKSQFATPNNRRYMFPAEDRLKEKEATRAPLEPIPFK</sequence>
<evidence type="ECO:0000313" key="7">
    <source>
        <dbReference type="EMBL" id="AJY45279.1"/>
    </source>
</evidence>
<organism evidence="7 8">
    <name type="scientific">Martelella endophytica</name>
    <dbReference type="NCBI Taxonomy" id="1486262"/>
    <lineage>
        <taxon>Bacteria</taxon>
        <taxon>Pseudomonadati</taxon>
        <taxon>Pseudomonadota</taxon>
        <taxon>Alphaproteobacteria</taxon>
        <taxon>Hyphomicrobiales</taxon>
        <taxon>Aurantimonadaceae</taxon>
        <taxon>Martelella</taxon>
    </lineage>
</organism>
<dbReference type="PATRIC" id="fig|1486262.3.peg.1131"/>
<dbReference type="GO" id="GO:0032259">
    <property type="term" value="P:methylation"/>
    <property type="evidence" value="ECO:0007669"/>
    <property type="project" value="UniProtKB-KW"/>
</dbReference>
<reference evidence="7 8" key="1">
    <citation type="journal article" date="2015" name="Genome Announc.">
        <title>Complete genome sequence of Martelella endophytica YC6887, which has antifungal activity associated with a halophyte.</title>
        <authorList>
            <person name="Khan A."/>
            <person name="Khan H."/>
            <person name="Chung E.J."/>
            <person name="Hossain M.T."/>
            <person name="Chung Y.R."/>
        </authorList>
    </citation>
    <scope>NUCLEOTIDE SEQUENCE [LARGE SCALE GENOMIC DNA]</scope>
    <source>
        <strain evidence="7">YC6887</strain>
    </source>
</reference>
<dbReference type="Proteomes" id="UP000032611">
    <property type="component" value="Chromosome"/>
</dbReference>
<evidence type="ECO:0000259" key="6">
    <source>
        <dbReference type="Pfam" id="PF25371"/>
    </source>
</evidence>
<dbReference type="InterPro" id="IPR029063">
    <property type="entry name" value="SAM-dependent_MTases_sf"/>
</dbReference>
<accession>A0A0D5LM40</accession>